<feature type="region of interest" description="Disordered" evidence="1">
    <location>
        <begin position="1"/>
        <end position="20"/>
    </location>
</feature>
<feature type="compositionally biased region" description="Basic and acidic residues" evidence="1">
    <location>
        <begin position="58"/>
        <end position="68"/>
    </location>
</feature>
<evidence type="ECO:0000313" key="2">
    <source>
        <dbReference type="EMBL" id="KAL1593061.1"/>
    </source>
</evidence>
<dbReference type="EMBL" id="JAKIXB020000042">
    <property type="protein sequence ID" value="KAL1593061.1"/>
    <property type="molecule type" value="Genomic_DNA"/>
</dbReference>
<organism evidence="2 3">
    <name type="scientific">Nothophoma quercina</name>
    <dbReference type="NCBI Taxonomy" id="749835"/>
    <lineage>
        <taxon>Eukaryota</taxon>
        <taxon>Fungi</taxon>
        <taxon>Dikarya</taxon>
        <taxon>Ascomycota</taxon>
        <taxon>Pezizomycotina</taxon>
        <taxon>Dothideomycetes</taxon>
        <taxon>Pleosporomycetidae</taxon>
        <taxon>Pleosporales</taxon>
        <taxon>Pleosporineae</taxon>
        <taxon>Didymellaceae</taxon>
        <taxon>Nothophoma</taxon>
    </lineage>
</organism>
<evidence type="ECO:0000313" key="3">
    <source>
        <dbReference type="Proteomes" id="UP001521222"/>
    </source>
</evidence>
<gene>
    <name evidence="2" type="ORF">SLS59_009386</name>
</gene>
<evidence type="ECO:0000256" key="1">
    <source>
        <dbReference type="SAM" id="MobiDB-lite"/>
    </source>
</evidence>
<keyword evidence="3" id="KW-1185">Reference proteome</keyword>
<name>A0ABR3QLN4_9PLEO</name>
<feature type="region of interest" description="Disordered" evidence="1">
    <location>
        <begin position="58"/>
        <end position="78"/>
    </location>
</feature>
<protein>
    <submittedName>
        <fullName evidence="2">Uncharacterized protein</fullName>
    </submittedName>
</protein>
<reference evidence="2 3" key="1">
    <citation type="submission" date="2024-02" db="EMBL/GenBank/DDBJ databases">
        <title>De novo assembly and annotation of 12 fungi associated with fruit tree decline syndrome in Ontario, Canada.</title>
        <authorList>
            <person name="Sulman M."/>
            <person name="Ellouze W."/>
            <person name="Ilyukhin E."/>
        </authorList>
    </citation>
    <scope>NUCLEOTIDE SEQUENCE [LARGE SCALE GENOMIC DNA]</scope>
    <source>
        <strain evidence="2 3">M97-236</strain>
    </source>
</reference>
<comment type="caution">
    <text evidence="2">The sequence shown here is derived from an EMBL/GenBank/DDBJ whole genome shotgun (WGS) entry which is preliminary data.</text>
</comment>
<proteinExistence type="predicted"/>
<sequence>MEEAKDKDVETQADASNNEDQDRILNLCKIRTHGQRQNSIDIAMLRLTLYFDEALDRRKDKTDSKSQEEDSIEEGTKKLGTLPTKAQCLRRAIAFGDLYESNIALLRVNEGARYGNQGNDEAD</sequence>
<feature type="compositionally biased region" description="Basic and acidic residues" evidence="1">
    <location>
        <begin position="1"/>
        <end position="10"/>
    </location>
</feature>
<accession>A0ABR3QLN4</accession>
<dbReference type="Proteomes" id="UP001521222">
    <property type="component" value="Unassembled WGS sequence"/>
</dbReference>